<name>A0ACB7P1D5_9PEZI</name>
<reference evidence="1 2" key="1">
    <citation type="journal article" date="2021" name="Nat. Commun.">
        <title>Genetic determinants of endophytism in the Arabidopsis root mycobiome.</title>
        <authorList>
            <person name="Mesny F."/>
            <person name="Miyauchi S."/>
            <person name="Thiergart T."/>
            <person name="Pickel B."/>
            <person name="Atanasova L."/>
            <person name="Karlsson M."/>
            <person name="Huettel B."/>
            <person name="Barry K.W."/>
            <person name="Haridas S."/>
            <person name="Chen C."/>
            <person name="Bauer D."/>
            <person name="Andreopoulos W."/>
            <person name="Pangilinan J."/>
            <person name="LaButti K."/>
            <person name="Riley R."/>
            <person name="Lipzen A."/>
            <person name="Clum A."/>
            <person name="Drula E."/>
            <person name="Henrissat B."/>
            <person name="Kohler A."/>
            <person name="Grigoriev I.V."/>
            <person name="Martin F.M."/>
            <person name="Hacquard S."/>
        </authorList>
    </citation>
    <scope>NUCLEOTIDE SEQUENCE [LARGE SCALE GENOMIC DNA]</scope>
    <source>
        <strain evidence="1 2">MPI-SDFR-AT-0079</strain>
    </source>
</reference>
<dbReference type="Proteomes" id="UP000724584">
    <property type="component" value="Unassembled WGS sequence"/>
</dbReference>
<sequence length="901" mass="101312">MAEGLAFAASIVAFIQLADRVGQLSNTFIDAMKGEPGPLKAVQAEMSAMTTLLNELHNHHDVSDPRSSVAIEKATDLPIKTCHDSVRMLETELSKLSISPAHTSTAPSKRQRLKQSVKWATGGEMRVNKIVDDLVAQKATLSLALQSSLSRNISELKDFLTDSQRHDITNWLHRTNPSDIHNRSVNLYEPHTGDWVFRTTEWRDFINGHRRSLWIHGIPGAGKTILFSNIAQRLRGLQDRRTGWVYYYCYFGRNQDETEPLLRWIIIQLCQQARYVPKKLSTAYRSGDQLGIKELVSILEAVLEAFDTAFITIDALDESMPYTNLLACLKVIMAESRFRKVRLLMTSRQYLDIEQSIKPHAVSFPMLNHYVDEDLRIYITSQLQSHSKFRAWPSALIEEVNFALVKGAKGMFRWAVCQVDILGRLKSPSDVRKALAELPETLDETYERIILAIPREYRDFARTALAMLAAQSELGDRIMTAEVLLAMVLRSMNVGADHFYDIYDIREFCGCLVTFVPGSSKTYQPDCERNYYRTGSESVTNVVMAHYTVKEFLYADRTAQKSETHISSFALQERAVIRRWANLVMEAAVSAQPSDRLVSDNSMEDYCVATGRKVLTVWEDAIIYDSKVVDHCLEFLNPAASHHSRRSTDSILQVEWRSPPANPRLAALVECCAQRLWLLAAAALEDLNTQQIIETSFTIGIDKGLAFQKRSHPTRPKIIGISVLLLFANAALARDLYRQLIRQADDNPRQEVAKLLSTTVGWESLLLAATVEHNHASPAGSHLEWVILQGPELDAAPCRLTPLQAAVQLRDYEAVKLMLDSGADANAVGVAHGYSLSGSGLDESLAYDSPLRILKTARCTFRTEVAQRVGRESRRGDTTKGKLERLLRDAGAREFTSREVD</sequence>
<proteinExistence type="predicted"/>
<organism evidence="1 2">
    <name type="scientific">Chaetomium tenue</name>
    <dbReference type="NCBI Taxonomy" id="1854479"/>
    <lineage>
        <taxon>Eukaryota</taxon>
        <taxon>Fungi</taxon>
        <taxon>Dikarya</taxon>
        <taxon>Ascomycota</taxon>
        <taxon>Pezizomycotina</taxon>
        <taxon>Sordariomycetes</taxon>
        <taxon>Sordariomycetidae</taxon>
        <taxon>Sordariales</taxon>
        <taxon>Chaetomiaceae</taxon>
        <taxon>Chaetomium</taxon>
    </lineage>
</organism>
<accession>A0ACB7P1D5</accession>
<comment type="caution">
    <text evidence="1">The sequence shown here is derived from an EMBL/GenBank/DDBJ whole genome shotgun (WGS) entry which is preliminary data.</text>
</comment>
<evidence type="ECO:0000313" key="2">
    <source>
        <dbReference type="Proteomes" id="UP000724584"/>
    </source>
</evidence>
<evidence type="ECO:0000313" key="1">
    <source>
        <dbReference type="EMBL" id="KAH6617611.1"/>
    </source>
</evidence>
<keyword evidence="2" id="KW-1185">Reference proteome</keyword>
<protein>
    <submittedName>
        <fullName evidence="1">Uncharacterized protein</fullName>
    </submittedName>
</protein>
<gene>
    <name evidence="1" type="ORF">F5144DRAFT_586944</name>
</gene>
<dbReference type="EMBL" id="JAGIZQ010000007">
    <property type="protein sequence ID" value="KAH6617611.1"/>
    <property type="molecule type" value="Genomic_DNA"/>
</dbReference>